<keyword evidence="6 7" id="KW-0961">Cell wall biogenesis/degradation</keyword>
<dbReference type="NCBIfam" id="TIGR00247">
    <property type="entry name" value="endolytic transglycosylase MltG"/>
    <property type="match status" value="1"/>
</dbReference>
<dbReference type="PANTHER" id="PTHR30518">
    <property type="entry name" value="ENDOLYTIC MUREIN TRANSGLYCOSYLASE"/>
    <property type="match status" value="1"/>
</dbReference>
<sequence>MRAGEYEIAAHASILQILENLQYGAPLLRRLTLPEGLTSRQIITLLEGADGLVGEIVEIPSEGSLLPETYYYSYGDARSDLVHRMQEAQTALLDRLWPERAAELPFDSRSEAVTLASIIEKETAIASERPLIASVFINRLRKGMRLQSDPTVIYGVSEGLPLGRPILRSELRQETPFNTYAIRGLPPHPIANPGELSIRAALNPATSDYLYFVAAGDGGHAFARSLREHNDNVARWRRLQKESAISEESDVK</sequence>
<protein>
    <recommendedName>
        <fullName evidence="7">Endolytic murein transglycosylase</fullName>
        <ecNumber evidence="7">4.2.2.29</ecNumber>
    </recommendedName>
    <alternativeName>
        <fullName evidence="7">Peptidoglycan lytic transglycosylase</fullName>
    </alternativeName>
    <alternativeName>
        <fullName evidence="7">Peptidoglycan polymerization terminase</fullName>
    </alternativeName>
</protein>
<comment type="function">
    <text evidence="7">Functions as a peptidoglycan terminase that cleaves nascent peptidoglycan strands endolytically to terminate their elongation.</text>
</comment>
<dbReference type="Proteomes" id="UP000324996">
    <property type="component" value="Unassembled WGS sequence"/>
</dbReference>
<reference evidence="8 9" key="1">
    <citation type="submission" date="2019-09" db="EMBL/GenBank/DDBJ databases">
        <title>NBRP : Genome information of microbial organism related human and environment.</title>
        <authorList>
            <person name="Hattori M."/>
            <person name="Oshima K."/>
            <person name="Inaba H."/>
            <person name="Suda W."/>
            <person name="Sakamoto M."/>
            <person name="Iino T."/>
            <person name="Kitahara M."/>
            <person name="Oshida Y."/>
            <person name="Iida T."/>
            <person name="Kudo T."/>
            <person name="Itoh T."/>
            <person name="Ohkuma M."/>
        </authorList>
    </citation>
    <scope>NUCLEOTIDE SEQUENCE [LARGE SCALE GENOMIC DNA]</scope>
    <source>
        <strain evidence="8 9">Q-1</strain>
    </source>
</reference>
<dbReference type="GO" id="GO:0008932">
    <property type="term" value="F:lytic endotransglycosylase activity"/>
    <property type="evidence" value="ECO:0007669"/>
    <property type="project" value="UniProtKB-UniRule"/>
</dbReference>
<keyword evidence="4 7" id="KW-0472">Membrane</keyword>
<accession>A0A5A7N3M9</accession>
<name>A0A5A7N3M9_9PROT</name>
<keyword evidence="1 7" id="KW-1003">Cell membrane</keyword>
<dbReference type="HAMAP" id="MF_02065">
    <property type="entry name" value="MltG"/>
    <property type="match status" value="1"/>
</dbReference>
<keyword evidence="9" id="KW-1185">Reference proteome</keyword>
<evidence type="ECO:0000313" key="9">
    <source>
        <dbReference type="Proteomes" id="UP000324996"/>
    </source>
</evidence>
<evidence type="ECO:0000313" key="8">
    <source>
        <dbReference type="EMBL" id="GER02882.1"/>
    </source>
</evidence>
<organism evidence="8 9">
    <name type="scientific">Iodidimonas nitroreducens</name>
    <dbReference type="NCBI Taxonomy" id="1236968"/>
    <lineage>
        <taxon>Bacteria</taxon>
        <taxon>Pseudomonadati</taxon>
        <taxon>Pseudomonadota</taxon>
        <taxon>Alphaproteobacteria</taxon>
        <taxon>Iodidimonadales</taxon>
        <taxon>Iodidimonadaceae</taxon>
        <taxon>Iodidimonas</taxon>
    </lineage>
</organism>
<dbReference type="PANTHER" id="PTHR30518:SF2">
    <property type="entry name" value="ENDOLYTIC MUREIN TRANSGLYCOSYLASE"/>
    <property type="match status" value="1"/>
</dbReference>
<dbReference type="Pfam" id="PF02618">
    <property type="entry name" value="YceG"/>
    <property type="match status" value="1"/>
</dbReference>
<keyword evidence="3 7" id="KW-1133">Transmembrane helix</keyword>
<dbReference type="GO" id="GO:0071555">
    <property type="term" value="P:cell wall organization"/>
    <property type="evidence" value="ECO:0007669"/>
    <property type="project" value="UniProtKB-KW"/>
</dbReference>
<gene>
    <name evidence="7" type="primary">mltG</name>
    <name evidence="8" type="ORF">JCM17846_05640</name>
</gene>
<keyword evidence="7" id="KW-0997">Cell inner membrane</keyword>
<evidence type="ECO:0000256" key="1">
    <source>
        <dbReference type="ARBA" id="ARBA00022475"/>
    </source>
</evidence>
<evidence type="ECO:0000256" key="5">
    <source>
        <dbReference type="ARBA" id="ARBA00023239"/>
    </source>
</evidence>
<evidence type="ECO:0000256" key="6">
    <source>
        <dbReference type="ARBA" id="ARBA00023316"/>
    </source>
</evidence>
<dbReference type="InterPro" id="IPR003770">
    <property type="entry name" value="MLTG-like"/>
</dbReference>
<evidence type="ECO:0000256" key="7">
    <source>
        <dbReference type="HAMAP-Rule" id="MF_02065"/>
    </source>
</evidence>
<dbReference type="EMBL" id="BKCN01000002">
    <property type="protein sequence ID" value="GER02882.1"/>
    <property type="molecule type" value="Genomic_DNA"/>
</dbReference>
<comment type="similarity">
    <text evidence="7">Belongs to the transglycosylase MltG family.</text>
</comment>
<evidence type="ECO:0000256" key="3">
    <source>
        <dbReference type="ARBA" id="ARBA00022989"/>
    </source>
</evidence>
<comment type="caution">
    <text evidence="8">The sequence shown here is derived from an EMBL/GenBank/DDBJ whole genome shotgun (WGS) entry which is preliminary data.</text>
</comment>
<dbReference type="CDD" id="cd08010">
    <property type="entry name" value="MltG_like"/>
    <property type="match status" value="1"/>
</dbReference>
<dbReference type="EC" id="4.2.2.29" evidence="7"/>
<dbReference type="AlphaFoldDB" id="A0A5A7N3M9"/>
<comment type="catalytic activity">
    <reaction evidence="7">
        <text>a peptidoglycan chain = a peptidoglycan chain with N-acetyl-1,6-anhydromuramyl-[peptide] at the reducing end + a peptidoglycan chain with N-acetylglucosamine at the non-reducing end.</text>
        <dbReference type="EC" id="4.2.2.29"/>
    </reaction>
</comment>
<keyword evidence="2 7" id="KW-0812">Transmembrane</keyword>
<evidence type="ECO:0000256" key="2">
    <source>
        <dbReference type="ARBA" id="ARBA00022692"/>
    </source>
</evidence>
<dbReference type="GO" id="GO:0005886">
    <property type="term" value="C:plasma membrane"/>
    <property type="evidence" value="ECO:0007669"/>
    <property type="project" value="UniProtKB-UniRule"/>
</dbReference>
<proteinExistence type="inferred from homology"/>
<keyword evidence="5 7" id="KW-0456">Lyase</keyword>
<evidence type="ECO:0000256" key="4">
    <source>
        <dbReference type="ARBA" id="ARBA00023136"/>
    </source>
</evidence>
<dbReference type="Gene3D" id="3.30.160.60">
    <property type="entry name" value="Classic Zinc Finger"/>
    <property type="match status" value="1"/>
</dbReference>
<dbReference type="GO" id="GO:0009252">
    <property type="term" value="P:peptidoglycan biosynthetic process"/>
    <property type="evidence" value="ECO:0007669"/>
    <property type="project" value="UniProtKB-UniRule"/>
</dbReference>
<feature type="site" description="Important for catalytic activity" evidence="7">
    <location>
        <position position="122"/>
    </location>
</feature>